<dbReference type="EMBL" id="JASBWT010000024">
    <property type="protein sequence ID" value="KAJ9094703.1"/>
    <property type="molecule type" value="Genomic_DNA"/>
</dbReference>
<name>A0ACC2V5S8_9TREE</name>
<comment type="caution">
    <text evidence="1">The sequence shown here is derived from an EMBL/GenBank/DDBJ whole genome shotgun (WGS) entry which is preliminary data.</text>
</comment>
<gene>
    <name evidence="1" type="ORF">QFC21_005860</name>
</gene>
<keyword evidence="2" id="KW-1185">Reference proteome</keyword>
<sequence>MRPLTAVRPALRLCIQPAVPTLWQSRHPSSSSSHASLDALFQSPKLRANPAFARQVRKKVSEYRAQQGQAQGQAQAEGQQAAGRAPGRHPLAPREEQQSIQTIHVHQPEISHQNNDSAQVKLYATHLVFSTSETGNKPLLPVSYTHLRDSCTCPACVQPSTLQKLTKAGQAYEELRPASSGREIQIPVVRIETRAAEQGLVVNWASPSGHESFYPFSQLQRLASPTTQPIEQTHAILRPTEWPTRAALLASPTLRIAYSDFLTSRATQHAFLAQLTQYGLVLLSHVPTEKTTDADCELRRAMAVVGELRNTFYGATWDVRALREEESRNIAYTDVDLGFHQDLCAAPPPPPRALSYFENPPRFQALHCLRNNVHGGSSYFTDSFAALRHMLTHHPDEYAVLKSAPGGDIPFVYDNDGYWYYRTHRTVEEAPRDDNTDDAEQVQFHAVNYSPPFQAPFPPTQSPETRDALFAALATFERLLAREDGMYEFTLREGEMVVFDNRRVLHARRAFWNKAEGEGGTGERDAREPTRWLKGCYMDGDVVWNKMRVMNRLVRTGEVEPLPEWKDVLRRKGLLG</sequence>
<protein>
    <submittedName>
        <fullName evidence="1">Uncharacterized protein</fullName>
    </submittedName>
</protein>
<reference evidence="1" key="1">
    <citation type="submission" date="2023-04" db="EMBL/GenBank/DDBJ databases">
        <title>Draft Genome sequencing of Naganishia species isolated from polar environments using Oxford Nanopore Technology.</title>
        <authorList>
            <person name="Leo P."/>
            <person name="Venkateswaran K."/>
        </authorList>
    </citation>
    <scope>NUCLEOTIDE SEQUENCE</scope>
    <source>
        <strain evidence="1">MNA-CCFEE 5423</strain>
    </source>
</reference>
<evidence type="ECO:0000313" key="1">
    <source>
        <dbReference type="EMBL" id="KAJ9094703.1"/>
    </source>
</evidence>
<dbReference type="Proteomes" id="UP001227268">
    <property type="component" value="Unassembled WGS sequence"/>
</dbReference>
<evidence type="ECO:0000313" key="2">
    <source>
        <dbReference type="Proteomes" id="UP001227268"/>
    </source>
</evidence>
<organism evidence="1 2">
    <name type="scientific">Naganishia friedmannii</name>
    <dbReference type="NCBI Taxonomy" id="89922"/>
    <lineage>
        <taxon>Eukaryota</taxon>
        <taxon>Fungi</taxon>
        <taxon>Dikarya</taxon>
        <taxon>Basidiomycota</taxon>
        <taxon>Agaricomycotina</taxon>
        <taxon>Tremellomycetes</taxon>
        <taxon>Filobasidiales</taxon>
        <taxon>Filobasidiaceae</taxon>
        <taxon>Naganishia</taxon>
    </lineage>
</organism>
<proteinExistence type="predicted"/>
<accession>A0ACC2V5S8</accession>